<keyword evidence="8" id="KW-0862">Zinc</keyword>
<keyword evidence="7" id="KW-0547">Nucleotide-binding</keyword>
<dbReference type="Gene3D" id="3.40.50.300">
    <property type="entry name" value="P-loop containing nucleotide triphosphate hydrolases"/>
    <property type="match status" value="1"/>
</dbReference>
<keyword evidence="4" id="KW-0548">Nucleotidyltransferase</keyword>
<dbReference type="PANTHER" id="PTHR11669">
    <property type="entry name" value="REPLICATION FACTOR C / DNA POLYMERASE III GAMMA-TAU SUBUNIT"/>
    <property type="match status" value="1"/>
</dbReference>
<dbReference type="InterPro" id="IPR005790">
    <property type="entry name" value="DNA_polIII_delta"/>
</dbReference>
<dbReference type="Pfam" id="PF20964">
    <property type="entry name" value="DnaX_C"/>
    <property type="match status" value="1"/>
</dbReference>
<evidence type="ECO:0000256" key="7">
    <source>
        <dbReference type="ARBA" id="ARBA00022741"/>
    </source>
</evidence>
<evidence type="ECO:0000256" key="3">
    <source>
        <dbReference type="ARBA" id="ARBA00022679"/>
    </source>
</evidence>
<dbReference type="Gene3D" id="1.10.8.60">
    <property type="match status" value="1"/>
</dbReference>
<keyword evidence="6" id="KW-0479">Metal-binding</keyword>
<accession>A0A1M5WQ35</accession>
<dbReference type="InterPro" id="IPR048448">
    <property type="entry name" value="DnaX-like_C"/>
</dbReference>
<evidence type="ECO:0000256" key="1">
    <source>
        <dbReference type="ARBA" id="ARBA00006360"/>
    </source>
</evidence>
<keyword evidence="3" id="KW-0808">Transferase</keyword>
<dbReference type="SUPFAM" id="SSF52540">
    <property type="entry name" value="P-loop containing nucleoside triphosphate hydrolases"/>
    <property type="match status" value="1"/>
</dbReference>
<dbReference type="InterPro" id="IPR008921">
    <property type="entry name" value="DNA_pol3_clamp-load_cplx_C"/>
</dbReference>
<dbReference type="NCBIfam" id="TIGR02397">
    <property type="entry name" value="dnaX_nterm"/>
    <property type="match status" value="1"/>
</dbReference>
<dbReference type="Proteomes" id="UP000183967">
    <property type="component" value="Unassembled WGS sequence"/>
</dbReference>
<dbReference type="EC" id="2.7.7.7" evidence="2"/>
<name>A0A1M5WQ35_9FIRM</name>
<keyword evidence="14" id="KW-1185">Reference proteome</keyword>
<dbReference type="InterPro" id="IPR050238">
    <property type="entry name" value="DNA_Rep/Repair_Clamp_Loader"/>
</dbReference>
<dbReference type="PANTHER" id="PTHR11669:SF0">
    <property type="entry name" value="PROTEIN STICHEL-LIKE 2"/>
    <property type="match status" value="1"/>
</dbReference>
<dbReference type="InterPro" id="IPR022754">
    <property type="entry name" value="DNA_pol_III_gamma-3"/>
</dbReference>
<evidence type="ECO:0000256" key="5">
    <source>
        <dbReference type="ARBA" id="ARBA00022705"/>
    </source>
</evidence>
<organism evidence="13 14">
    <name type="scientific">Caloranaerobacter azorensis DSM 13643</name>
    <dbReference type="NCBI Taxonomy" id="1121264"/>
    <lineage>
        <taxon>Bacteria</taxon>
        <taxon>Bacillati</taxon>
        <taxon>Bacillota</taxon>
        <taxon>Tissierellia</taxon>
        <taxon>Tissierellales</taxon>
        <taxon>Thermohalobacteraceae</taxon>
        <taxon>Caloranaerobacter</taxon>
    </lineage>
</organism>
<dbReference type="SUPFAM" id="SSF48019">
    <property type="entry name" value="post-AAA+ oligomerization domain-like"/>
    <property type="match status" value="1"/>
</dbReference>
<keyword evidence="5" id="KW-0235">DNA replication</keyword>
<dbReference type="FunFam" id="1.10.8.60:FF:000013">
    <property type="entry name" value="DNA polymerase III subunit gamma/tau"/>
    <property type="match status" value="1"/>
</dbReference>
<dbReference type="AlphaFoldDB" id="A0A1M5WQ35"/>
<feature type="domain" description="AAA+ ATPase" evidence="12">
    <location>
        <begin position="47"/>
        <end position="189"/>
    </location>
</feature>
<dbReference type="GO" id="GO:0046872">
    <property type="term" value="F:metal ion binding"/>
    <property type="evidence" value="ECO:0007669"/>
    <property type="project" value="UniProtKB-KW"/>
</dbReference>
<dbReference type="InterPro" id="IPR003593">
    <property type="entry name" value="AAA+_ATPase"/>
</dbReference>
<dbReference type="EMBL" id="FQXO01000131">
    <property type="protein sequence ID" value="SHH89591.1"/>
    <property type="molecule type" value="Genomic_DNA"/>
</dbReference>
<evidence type="ECO:0000256" key="4">
    <source>
        <dbReference type="ARBA" id="ARBA00022695"/>
    </source>
</evidence>
<evidence type="ECO:0000256" key="10">
    <source>
        <dbReference type="ARBA" id="ARBA00022932"/>
    </source>
</evidence>
<evidence type="ECO:0000256" key="6">
    <source>
        <dbReference type="ARBA" id="ARBA00022723"/>
    </source>
</evidence>
<keyword evidence="9" id="KW-0067">ATP-binding</keyword>
<comment type="similarity">
    <text evidence="1">Belongs to the DnaX/STICHEL family.</text>
</comment>
<dbReference type="InterPro" id="IPR027417">
    <property type="entry name" value="P-loop_NTPase"/>
</dbReference>
<dbReference type="GO" id="GO:0003677">
    <property type="term" value="F:DNA binding"/>
    <property type="evidence" value="ECO:0007669"/>
    <property type="project" value="InterPro"/>
</dbReference>
<dbReference type="Pfam" id="PF22608">
    <property type="entry name" value="DNAX_ATPase_lid"/>
    <property type="match status" value="1"/>
</dbReference>
<keyword evidence="10" id="KW-0239">DNA-directed DNA polymerase</keyword>
<proteinExistence type="inferred from homology"/>
<dbReference type="NCBIfam" id="TIGR01128">
    <property type="entry name" value="holA"/>
    <property type="match status" value="1"/>
</dbReference>
<evidence type="ECO:0000256" key="11">
    <source>
        <dbReference type="ARBA" id="ARBA00049244"/>
    </source>
</evidence>
<sequence length="561" mass="64157">MEKHLFEGDEMAYQALYRKYRPKDFDSVLGQEHVTTILKNQIINNNIAHAYLFSGTRGTGKTSTAKIFARAVNCLNNKDGNPCNECEICRGILNDTIMDVVEMDAASNNSVDDIRELREKVKYPPSKGRYKVYIIDEVHMLSKGAFNALLKTLEEPPKHLLFILATTEPQKLPATILSRCQRFDFKRISVDDIVKNMRAICDELNIDVEDRGLRLIARNSDGAMRDALSILDQCVSFSDGKITYEYILSILGTVNLDVIFELTDAIINSNLEKTLGLIEDIVRAGKDVNQFVKDLILHFRNLMIAKTSKNIENIIDASDEVIDKLNRQAKNIELNDIMRAIKILSDVEVKAKWSSQPRIILEVGLIKFIKTPSNVDIDNLLEKVAKLEKIIEEGKFHVIDKSNHSYNVEIKTSVSENIKKDNTEQKVNIKDEIFNENGDINSENVSFDKIKIEWSNFLKRLKKEKISIHALLMEGKLISFENNMLTVAFEDGFAFHKDAIEKKNNKEFVEKSISKYFNCDIKMKFIMANEIKNTESEQEDKKKDIIKQIKSIFGEDLVEVV</sequence>
<dbReference type="CDD" id="cd00009">
    <property type="entry name" value="AAA"/>
    <property type="match status" value="1"/>
</dbReference>
<evidence type="ECO:0000256" key="2">
    <source>
        <dbReference type="ARBA" id="ARBA00012417"/>
    </source>
</evidence>
<gene>
    <name evidence="13" type="ORF">SAMN02745135_02589</name>
</gene>
<dbReference type="GO" id="GO:0006261">
    <property type="term" value="P:DNA-templated DNA replication"/>
    <property type="evidence" value="ECO:0007669"/>
    <property type="project" value="TreeGrafter"/>
</dbReference>
<dbReference type="InterPro" id="IPR012763">
    <property type="entry name" value="DNA_pol_III_sug/sutau_N"/>
</dbReference>
<comment type="catalytic activity">
    <reaction evidence="11">
        <text>DNA(n) + a 2'-deoxyribonucleoside 5'-triphosphate = DNA(n+1) + diphosphate</text>
        <dbReference type="Rhea" id="RHEA:22508"/>
        <dbReference type="Rhea" id="RHEA-COMP:17339"/>
        <dbReference type="Rhea" id="RHEA-COMP:17340"/>
        <dbReference type="ChEBI" id="CHEBI:33019"/>
        <dbReference type="ChEBI" id="CHEBI:61560"/>
        <dbReference type="ChEBI" id="CHEBI:173112"/>
        <dbReference type="EC" id="2.7.7.7"/>
    </reaction>
</comment>
<evidence type="ECO:0000256" key="8">
    <source>
        <dbReference type="ARBA" id="ARBA00022833"/>
    </source>
</evidence>
<evidence type="ECO:0000256" key="9">
    <source>
        <dbReference type="ARBA" id="ARBA00022840"/>
    </source>
</evidence>
<protein>
    <recommendedName>
        <fullName evidence="2">DNA-directed DNA polymerase</fullName>
        <ecNumber evidence="2">2.7.7.7</ecNumber>
    </recommendedName>
</protein>
<dbReference type="GO" id="GO:0005524">
    <property type="term" value="F:ATP binding"/>
    <property type="evidence" value="ECO:0007669"/>
    <property type="project" value="UniProtKB-KW"/>
</dbReference>
<dbReference type="Pfam" id="PF12169">
    <property type="entry name" value="DNA_pol3_gamma3"/>
    <property type="match status" value="1"/>
</dbReference>
<evidence type="ECO:0000313" key="13">
    <source>
        <dbReference type="EMBL" id="SHH89591.1"/>
    </source>
</evidence>
<dbReference type="InterPro" id="IPR045085">
    <property type="entry name" value="HLD_clamp_pol_III_gamma_tau"/>
</dbReference>
<evidence type="ECO:0000313" key="14">
    <source>
        <dbReference type="Proteomes" id="UP000183967"/>
    </source>
</evidence>
<dbReference type="Gene3D" id="1.20.272.10">
    <property type="match status" value="1"/>
</dbReference>
<dbReference type="CDD" id="cd18137">
    <property type="entry name" value="HLD_clamp_pol_III_gamma_tau"/>
    <property type="match status" value="1"/>
</dbReference>
<dbReference type="NCBIfam" id="NF004046">
    <property type="entry name" value="PRK05563.1"/>
    <property type="match status" value="1"/>
</dbReference>
<reference evidence="14" key="1">
    <citation type="submission" date="2016-11" db="EMBL/GenBank/DDBJ databases">
        <authorList>
            <person name="Varghese N."/>
            <person name="Submissions S."/>
        </authorList>
    </citation>
    <scope>NUCLEOTIDE SEQUENCE [LARGE SCALE GENOMIC DNA]</scope>
    <source>
        <strain evidence="14">DSM 13643</strain>
    </source>
</reference>
<dbReference type="GO" id="GO:0009360">
    <property type="term" value="C:DNA polymerase III complex"/>
    <property type="evidence" value="ECO:0007669"/>
    <property type="project" value="InterPro"/>
</dbReference>
<evidence type="ECO:0000259" key="12">
    <source>
        <dbReference type="SMART" id="SM00382"/>
    </source>
</evidence>
<dbReference type="GO" id="GO:0003887">
    <property type="term" value="F:DNA-directed DNA polymerase activity"/>
    <property type="evidence" value="ECO:0007669"/>
    <property type="project" value="UniProtKB-KW"/>
</dbReference>
<dbReference type="FunFam" id="3.40.50.300:FF:000014">
    <property type="entry name" value="DNA polymerase III subunit gamma/tau"/>
    <property type="match status" value="1"/>
</dbReference>
<dbReference type="SMART" id="SM00382">
    <property type="entry name" value="AAA"/>
    <property type="match status" value="1"/>
</dbReference>
<dbReference type="Pfam" id="PF13177">
    <property type="entry name" value="DNA_pol3_delta2"/>
    <property type="match status" value="1"/>
</dbReference>